<dbReference type="RefSeq" id="WP_311656269.1">
    <property type="nucleotide sequence ID" value="NZ_JAVREX010000004.1"/>
</dbReference>
<dbReference type="Proteomes" id="UP001183777">
    <property type="component" value="Unassembled WGS sequence"/>
</dbReference>
<gene>
    <name evidence="3" type="ORF">RM649_12350</name>
</gene>
<accession>A0ABU2RJE8</accession>
<dbReference type="InterPro" id="IPR027417">
    <property type="entry name" value="P-loop_NTPase"/>
</dbReference>
<dbReference type="SUPFAM" id="SSF52540">
    <property type="entry name" value="P-loop containing nucleoside triphosphate hydrolases"/>
    <property type="match status" value="1"/>
</dbReference>
<dbReference type="PANTHER" id="PTHR40396">
    <property type="entry name" value="ATPASE-LIKE PROTEIN"/>
    <property type="match status" value="1"/>
</dbReference>
<name>A0ABU2RJE8_9ACTN</name>
<dbReference type="EMBL" id="JAVREX010000004">
    <property type="protein sequence ID" value="MDT0428433.1"/>
    <property type="molecule type" value="Genomic_DNA"/>
</dbReference>
<dbReference type="PANTHER" id="PTHR40396:SF1">
    <property type="entry name" value="ATPASE AAA-TYPE CORE DOMAIN-CONTAINING PROTEIN"/>
    <property type="match status" value="1"/>
</dbReference>
<proteinExistence type="predicted"/>
<evidence type="ECO:0000256" key="1">
    <source>
        <dbReference type="SAM" id="MobiDB-lite"/>
    </source>
</evidence>
<dbReference type="PROSITE" id="PS00847">
    <property type="entry name" value="MCM_1"/>
    <property type="match status" value="1"/>
</dbReference>
<evidence type="ECO:0000259" key="2">
    <source>
        <dbReference type="Pfam" id="PF13304"/>
    </source>
</evidence>
<keyword evidence="3" id="KW-0547">Nucleotide-binding</keyword>
<comment type="caution">
    <text evidence="3">The sequence shown here is derived from an EMBL/GenBank/DDBJ whole genome shotgun (WGS) entry which is preliminary data.</text>
</comment>
<dbReference type="Gene3D" id="3.40.50.300">
    <property type="entry name" value="P-loop containing nucleotide triphosphate hydrolases"/>
    <property type="match status" value="1"/>
</dbReference>
<organism evidence="3 4">
    <name type="scientific">Streptomyces salyersiae</name>
    <dbReference type="NCBI Taxonomy" id="3075530"/>
    <lineage>
        <taxon>Bacteria</taxon>
        <taxon>Bacillati</taxon>
        <taxon>Actinomycetota</taxon>
        <taxon>Actinomycetes</taxon>
        <taxon>Kitasatosporales</taxon>
        <taxon>Streptomycetaceae</taxon>
        <taxon>Streptomyces</taxon>
    </lineage>
</organism>
<sequence>MAADHHAERAEAETPNGDFRAVSVCAVYGTNASGKSNVIDAVGWMRRAVLSSFRHWDPSGGVPRRPFALRDDAAAHPSSFALDFILGGVHHQFGFSVNDDRVTEEWLYYYPEGRQRRLYERGADGVVTFGRWLTGRRKLIAELLRPNSLYLSVAAAQGHEQLGEVFRWFRSGLRLATDQDFAQRLDHTIRLCQADGDRQDSAPVMAMLRFADLSVSGLDIKEWDETVLKDHKRITEALREALGDKVRVQGDSKQRVRVEHRTDAGVFPLDLRDESSGTRTWIGLVGPVITTLADGGVLCVDELDARLHPYLVDVLVGMFQSRDVNRAGAQLVFSTHEAALLGRNVRTELFRDQVWFTEKDPRTLATRLFPMTEFSVRDSADNLEKRYLGGRYGAVPYLDDELLRDMVAAFRHGGVDEAGRALSTGPLDRVVARQSSWSAESVPPHRSRTRPGRTRMSSCDPVSPTGRRRVPRRP</sequence>
<dbReference type="InterPro" id="IPR018525">
    <property type="entry name" value="MCM_CS"/>
</dbReference>
<evidence type="ECO:0000313" key="3">
    <source>
        <dbReference type="EMBL" id="MDT0428433.1"/>
    </source>
</evidence>
<protein>
    <submittedName>
        <fullName evidence="3">ATP-binding protein</fullName>
    </submittedName>
</protein>
<reference evidence="4" key="1">
    <citation type="submission" date="2023-07" db="EMBL/GenBank/DDBJ databases">
        <title>30 novel species of actinomycetes from the DSMZ collection.</title>
        <authorList>
            <person name="Nouioui I."/>
        </authorList>
    </citation>
    <scope>NUCLEOTIDE SEQUENCE [LARGE SCALE GENOMIC DNA]</scope>
    <source>
        <strain evidence="4">DSM 41770</strain>
    </source>
</reference>
<feature type="region of interest" description="Disordered" evidence="1">
    <location>
        <begin position="434"/>
        <end position="474"/>
    </location>
</feature>
<dbReference type="Pfam" id="PF13304">
    <property type="entry name" value="AAA_21"/>
    <property type="match status" value="1"/>
</dbReference>
<dbReference type="GO" id="GO:0005524">
    <property type="term" value="F:ATP binding"/>
    <property type="evidence" value="ECO:0007669"/>
    <property type="project" value="UniProtKB-KW"/>
</dbReference>
<feature type="domain" description="ATPase AAA-type core" evidence="2">
    <location>
        <begin position="26"/>
        <end position="341"/>
    </location>
</feature>
<keyword evidence="4" id="KW-1185">Reference proteome</keyword>
<keyword evidence="3" id="KW-0067">ATP-binding</keyword>
<dbReference type="InterPro" id="IPR003959">
    <property type="entry name" value="ATPase_AAA_core"/>
</dbReference>
<evidence type="ECO:0000313" key="4">
    <source>
        <dbReference type="Proteomes" id="UP001183777"/>
    </source>
</evidence>